<feature type="region of interest" description="Disordered" evidence="1">
    <location>
        <begin position="122"/>
        <end position="156"/>
    </location>
</feature>
<evidence type="ECO:0000256" key="1">
    <source>
        <dbReference type="SAM" id="MobiDB-lite"/>
    </source>
</evidence>
<evidence type="ECO:0000313" key="3">
    <source>
        <dbReference type="Proteomes" id="UP000503840"/>
    </source>
</evidence>
<accession>A0A7J0BGK2</accession>
<reference evidence="2 3" key="1">
    <citation type="submission" date="2020-05" db="EMBL/GenBank/DDBJ databases">
        <title>Draft genome sequence of Desulfovibrio sp. strain HN2T.</title>
        <authorList>
            <person name="Ueno A."/>
            <person name="Tamazawa S."/>
            <person name="Tamamura S."/>
            <person name="Murakami T."/>
            <person name="Kiyama T."/>
            <person name="Inomata H."/>
            <person name="Amano Y."/>
            <person name="Miyakawa K."/>
            <person name="Tamaki H."/>
            <person name="Naganuma T."/>
            <person name="Kaneko K."/>
        </authorList>
    </citation>
    <scope>NUCLEOTIDE SEQUENCE [LARGE SCALE GENOMIC DNA]</scope>
    <source>
        <strain evidence="2 3">HN2</strain>
    </source>
</reference>
<dbReference type="EMBL" id="BLVO01000005">
    <property type="protein sequence ID" value="GFM32322.1"/>
    <property type="molecule type" value="Genomic_DNA"/>
</dbReference>
<comment type="caution">
    <text evidence="2">The sequence shown here is derived from an EMBL/GenBank/DDBJ whole genome shotgun (WGS) entry which is preliminary data.</text>
</comment>
<feature type="region of interest" description="Disordered" evidence="1">
    <location>
        <begin position="62"/>
        <end position="86"/>
    </location>
</feature>
<evidence type="ECO:0008006" key="4">
    <source>
        <dbReference type="Google" id="ProtNLM"/>
    </source>
</evidence>
<dbReference type="Proteomes" id="UP000503840">
    <property type="component" value="Unassembled WGS sequence"/>
</dbReference>
<gene>
    <name evidence="2" type="ORF">DSM101010T_06870</name>
</gene>
<protein>
    <recommendedName>
        <fullName evidence="4">Rho termination factor N-terminal domain-containing protein</fullName>
    </recommendedName>
</protein>
<evidence type="ECO:0000313" key="2">
    <source>
        <dbReference type="EMBL" id="GFM32322.1"/>
    </source>
</evidence>
<feature type="compositionally biased region" description="Basic residues" evidence="1">
    <location>
        <begin position="129"/>
        <end position="143"/>
    </location>
</feature>
<dbReference type="RefSeq" id="WP_174404032.1">
    <property type="nucleotide sequence ID" value="NZ_BLVO01000005.1"/>
</dbReference>
<proteinExistence type="predicted"/>
<sequence>MSETQTPATLNPADKPLDKMTVKELRELASTQFPQIKGISSLNKGPLIEAIQEAMGGAAPAKAEAPKAAAPKKAAKKAEAPAAKAKPVRLPAFAASECTATSATGKAKAEIKFLRSLLADTSDNATRAAARKQMKRLKKRSRRMGAETPAAAASEE</sequence>
<dbReference type="AlphaFoldDB" id="A0A7J0BGK2"/>
<keyword evidence="3" id="KW-1185">Reference proteome</keyword>
<organism evidence="2 3">
    <name type="scientific">Desulfovibrio subterraneus</name>
    <dbReference type="NCBI Taxonomy" id="2718620"/>
    <lineage>
        <taxon>Bacteria</taxon>
        <taxon>Pseudomonadati</taxon>
        <taxon>Thermodesulfobacteriota</taxon>
        <taxon>Desulfovibrionia</taxon>
        <taxon>Desulfovibrionales</taxon>
        <taxon>Desulfovibrionaceae</taxon>
        <taxon>Desulfovibrio</taxon>
    </lineage>
</organism>
<name>A0A7J0BGK2_9BACT</name>
<feature type="compositionally biased region" description="Low complexity" evidence="1">
    <location>
        <begin position="62"/>
        <end position="72"/>
    </location>
</feature>